<name>A0A6I6E243_9MICO</name>
<dbReference type="AlphaFoldDB" id="A0A6I6E243"/>
<evidence type="ECO:0000313" key="6">
    <source>
        <dbReference type="EMBL" id="QGU27959.1"/>
    </source>
</evidence>
<dbReference type="KEGG" id="moj:D7D94_09995"/>
<evidence type="ECO:0000256" key="1">
    <source>
        <dbReference type="ARBA" id="ARBA00023015"/>
    </source>
</evidence>
<dbReference type="PANTHER" id="PTHR47506">
    <property type="entry name" value="TRANSCRIPTIONAL REGULATORY PROTEIN"/>
    <property type="match status" value="1"/>
</dbReference>
<dbReference type="PROSITE" id="PS50977">
    <property type="entry name" value="HTH_TETR_2"/>
    <property type="match status" value="1"/>
</dbReference>
<dbReference type="PRINTS" id="PR00455">
    <property type="entry name" value="HTHTETR"/>
</dbReference>
<dbReference type="RefSeq" id="WP_156242464.1">
    <property type="nucleotide sequence ID" value="NZ_BAAAZL010000004.1"/>
</dbReference>
<dbReference type="InterPro" id="IPR009057">
    <property type="entry name" value="Homeodomain-like_sf"/>
</dbReference>
<keyword evidence="2 4" id="KW-0238">DNA-binding</keyword>
<dbReference type="Proteomes" id="UP000422989">
    <property type="component" value="Chromosome"/>
</dbReference>
<evidence type="ECO:0000256" key="4">
    <source>
        <dbReference type="PROSITE-ProRule" id="PRU00335"/>
    </source>
</evidence>
<dbReference type="InterPro" id="IPR001647">
    <property type="entry name" value="HTH_TetR"/>
</dbReference>
<dbReference type="InterPro" id="IPR011075">
    <property type="entry name" value="TetR_C"/>
</dbReference>
<dbReference type="GO" id="GO:0003677">
    <property type="term" value="F:DNA binding"/>
    <property type="evidence" value="ECO:0007669"/>
    <property type="project" value="UniProtKB-UniRule"/>
</dbReference>
<dbReference type="Pfam" id="PF16925">
    <property type="entry name" value="TetR_C_13"/>
    <property type="match status" value="1"/>
</dbReference>
<dbReference type="EMBL" id="CP032550">
    <property type="protein sequence ID" value="QGU27959.1"/>
    <property type="molecule type" value="Genomic_DNA"/>
</dbReference>
<keyword evidence="7" id="KW-1185">Reference proteome</keyword>
<dbReference type="SUPFAM" id="SSF46689">
    <property type="entry name" value="Homeodomain-like"/>
    <property type="match status" value="1"/>
</dbReference>
<sequence>MPRTERAQLARDAILATGEDLMRDKGFVGLGLQEILGACGVPKGSFYHYFASKEAFGVAVLERHVERYLAAMQAVLDEQDGSARARIRHLAEAWAGQAGEASAERCLVVKLSAEVADFSEPLRCALDDGVRRVVDLLAAAVTAGYADGSIPERRPAADLGASLYQLWLGAALVDRLRRDREPFRSALLTTDILTS</sequence>
<proteinExistence type="predicted"/>
<dbReference type="InterPro" id="IPR036271">
    <property type="entry name" value="Tet_transcr_reg_TetR-rel_C_sf"/>
</dbReference>
<gene>
    <name evidence="6" type="ORF">D7D94_09995</name>
</gene>
<evidence type="ECO:0000259" key="5">
    <source>
        <dbReference type="PROSITE" id="PS50977"/>
    </source>
</evidence>
<evidence type="ECO:0000256" key="3">
    <source>
        <dbReference type="ARBA" id="ARBA00023163"/>
    </source>
</evidence>
<keyword evidence="3" id="KW-0804">Transcription</keyword>
<accession>A0A6I6E243</accession>
<dbReference type="SUPFAM" id="SSF48498">
    <property type="entry name" value="Tetracyclin repressor-like, C-terminal domain"/>
    <property type="match status" value="1"/>
</dbReference>
<dbReference type="Gene3D" id="1.10.357.10">
    <property type="entry name" value="Tetracycline Repressor, domain 2"/>
    <property type="match status" value="1"/>
</dbReference>
<dbReference type="PANTHER" id="PTHR47506:SF6">
    <property type="entry name" value="HTH-TYPE TRANSCRIPTIONAL REPRESSOR NEMR"/>
    <property type="match status" value="1"/>
</dbReference>
<organism evidence="6 7">
    <name type="scientific">Microbacterium oryzae</name>
    <dbReference type="NCBI Taxonomy" id="743009"/>
    <lineage>
        <taxon>Bacteria</taxon>
        <taxon>Bacillati</taxon>
        <taxon>Actinomycetota</taxon>
        <taxon>Actinomycetes</taxon>
        <taxon>Micrococcales</taxon>
        <taxon>Microbacteriaceae</taxon>
        <taxon>Microbacterium</taxon>
    </lineage>
</organism>
<keyword evidence="1" id="KW-0805">Transcription regulation</keyword>
<evidence type="ECO:0000313" key="7">
    <source>
        <dbReference type="Proteomes" id="UP000422989"/>
    </source>
</evidence>
<feature type="domain" description="HTH tetR-type" evidence="5">
    <location>
        <begin position="8"/>
        <end position="68"/>
    </location>
</feature>
<evidence type="ECO:0000256" key="2">
    <source>
        <dbReference type="ARBA" id="ARBA00023125"/>
    </source>
</evidence>
<dbReference type="OrthoDB" id="8701707at2"/>
<dbReference type="Pfam" id="PF00440">
    <property type="entry name" value="TetR_N"/>
    <property type="match status" value="1"/>
</dbReference>
<reference evidence="6 7" key="1">
    <citation type="submission" date="2018-09" db="EMBL/GenBank/DDBJ databases">
        <title>Whole genome sequencing of Microbacterium oryzae strain MB-10T.</title>
        <authorList>
            <person name="Das S.K."/>
        </authorList>
    </citation>
    <scope>NUCLEOTIDE SEQUENCE [LARGE SCALE GENOMIC DNA]</scope>
    <source>
        <strain evidence="6 7">MB-10</strain>
    </source>
</reference>
<feature type="DNA-binding region" description="H-T-H motif" evidence="4">
    <location>
        <begin position="31"/>
        <end position="50"/>
    </location>
</feature>
<protein>
    <submittedName>
        <fullName evidence="6">TetR/AcrR family transcriptional regulator</fullName>
    </submittedName>
</protein>